<keyword evidence="2" id="KW-0694">RNA-binding</keyword>
<gene>
    <name evidence="8" type="primary">spen</name>
    <name evidence="8" type="ORF">TNCT_553851</name>
</gene>
<keyword evidence="4" id="KW-0175">Coiled coil</keyword>
<comment type="caution">
    <text evidence="8">The sequence shown here is derived from an EMBL/GenBank/DDBJ whole genome shotgun (WGS) entry which is preliminary data.</text>
</comment>
<evidence type="ECO:0000313" key="8">
    <source>
        <dbReference type="EMBL" id="GFQ75843.1"/>
    </source>
</evidence>
<evidence type="ECO:0000256" key="3">
    <source>
        <dbReference type="ARBA" id="ARBA00023015"/>
    </source>
</evidence>
<evidence type="ECO:0000256" key="5">
    <source>
        <dbReference type="ARBA" id="ARBA00023163"/>
    </source>
</evidence>
<evidence type="ECO:0000256" key="2">
    <source>
        <dbReference type="ARBA" id="ARBA00022884"/>
    </source>
</evidence>
<comment type="subcellular location">
    <subcellularLocation>
        <location evidence="1">Nucleus</location>
    </subcellularLocation>
</comment>
<dbReference type="Proteomes" id="UP000887116">
    <property type="component" value="Unassembled WGS sequence"/>
</dbReference>
<dbReference type="GO" id="GO:0003723">
    <property type="term" value="F:RNA binding"/>
    <property type="evidence" value="ECO:0007669"/>
    <property type="project" value="UniProtKB-KW"/>
</dbReference>
<dbReference type="EMBL" id="BMAO01011719">
    <property type="protein sequence ID" value="GFQ75843.1"/>
    <property type="molecule type" value="Genomic_DNA"/>
</dbReference>
<evidence type="ECO:0000256" key="1">
    <source>
        <dbReference type="ARBA" id="ARBA00004123"/>
    </source>
</evidence>
<dbReference type="InterPro" id="IPR012921">
    <property type="entry name" value="SPOC_C"/>
</dbReference>
<keyword evidence="6" id="KW-0539">Nucleus</keyword>
<dbReference type="InterPro" id="IPR010912">
    <property type="entry name" value="SPOC_met"/>
</dbReference>
<dbReference type="AlphaFoldDB" id="A0A8X6KLX2"/>
<reference evidence="8" key="1">
    <citation type="submission" date="2020-07" db="EMBL/GenBank/DDBJ databases">
        <title>Multicomponent nature underlies the extraordinary mechanical properties of spider dragline silk.</title>
        <authorList>
            <person name="Kono N."/>
            <person name="Nakamura H."/>
            <person name="Mori M."/>
            <person name="Yoshida Y."/>
            <person name="Ohtoshi R."/>
            <person name="Malay A.D."/>
            <person name="Moran D.A.P."/>
            <person name="Tomita M."/>
            <person name="Numata K."/>
            <person name="Arakawa K."/>
        </authorList>
    </citation>
    <scope>NUCLEOTIDE SEQUENCE</scope>
</reference>
<evidence type="ECO:0000313" key="9">
    <source>
        <dbReference type="Proteomes" id="UP000887116"/>
    </source>
</evidence>
<protein>
    <submittedName>
        <fullName evidence="8">Protein split ends</fullName>
    </submittedName>
</protein>
<dbReference type="GO" id="GO:0005634">
    <property type="term" value="C:nucleus"/>
    <property type="evidence" value="ECO:0007669"/>
    <property type="project" value="UniProtKB-SubCell"/>
</dbReference>
<evidence type="ECO:0000256" key="4">
    <source>
        <dbReference type="ARBA" id="ARBA00023054"/>
    </source>
</evidence>
<dbReference type="InterPro" id="IPR016194">
    <property type="entry name" value="SPOC-like_C_dom_sf"/>
</dbReference>
<dbReference type="SUPFAM" id="SSF100939">
    <property type="entry name" value="SPOC domain-like"/>
    <property type="match status" value="1"/>
</dbReference>
<keyword evidence="9" id="KW-1185">Reference proteome</keyword>
<evidence type="ECO:0000259" key="7">
    <source>
        <dbReference type="PROSITE" id="PS50917"/>
    </source>
</evidence>
<name>A0A8X6KLX2_TRICU</name>
<keyword evidence="3" id="KW-0805">Transcription regulation</keyword>
<dbReference type="CDD" id="cd21543">
    <property type="entry name" value="SPOC_SHARP"/>
    <property type="match status" value="1"/>
</dbReference>
<accession>A0A8X6KLX2</accession>
<keyword evidence="5" id="KW-0804">Transcription</keyword>
<dbReference type="PROSITE" id="PS50917">
    <property type="entry name" value="SPOC"/>
    <property type="match status" value="1"/>
</dbReference>
<dbReference type="FunFam" id="2.40.290.10:FF:000002">
    <property type="entry name" value="Spen family transcriptional repressor"/>
    <property type="match status" value="1"/>
</dbReference>
<organism evidence="8 9">
    <name type="scientific">Trichonephila clavata</name>
    <name type="common">Joro spider</name>
    <name type="synonym">Nephila clavata</name>
    <dbReference type="NCBI Taxonomy" id="2740835"/>
    <lineage>
        <taxon>Eukaryota</taxon>
        <taxon>Metazoa</taxon>
        <taxon>Ecdysozoa</taxon>
        <taxon>Arthropoda</taxon>
        <taxon>Chelicerata</taxon>
        <taxon>Arachnida</taxon>
        <taxon>Araneae</taxon>
        <taxon>Araneomorphae</taxon>
        <taxon>Entelegynae</taxon>
        <taxon>Araneoidea</taxon>
        <taxon>Nephilidae</taxon>
        <taxon>Trichonephila</taxon>
    </lineage>
</organism>
<dbReference type="OrthoDB" id="6437320at2759"/>
<dbReference type="Pfam" id="PF07744">
    <property type="entry name" value="SPOC"/>
    <property type="match status" value="1"/>
</dbReference>
<sequence>MLNSCPLTYIFVDLTEPEPLTPSHMILGRRVNSLSPTRLNFDSSLSSRKILIKKVYPFVWLGTLQLKNCRANVQLHYVSGNPRIARESLPFFPTVGPNIQKPIVPYIMRIVQRMRLEPEKLKSVEEKMQISDEHCVLLALPFGRNLTDFLLQLRKFKSGIINYFERKNGAGIVNAALPGSEKPFYLISMFPSCEFSDSLLTKFPENIQEIIRKLPYLMVVIQTV</sequence>
<evidence type="ECO:0000256" key="6">
    <source>
        <dbReference type="ARBA" id="ARBA00023242"/>
    </source>
</evidence>
<dbReference type="Gene3D" id="2.40.290.10">
    <property type="match status" value="1"/>
</dbReference>
<proteinExistence type="predicted"/>
<feature type="domain" description="SPOC" evidence="7">
    <location>
        <begin position="49"/>
        <end position="224"/>
    </location>
</feature>